<feature type="modified residue" description="4-aspartylphosphate" evidence="8">
    <location>
        <position position="2049"/>
    </location>
</feature>
<evidence type="ECO:0000259" key="14">
    <source>
        <dbReference type="PROSITE" id="PS50894"/>
    </source>
</evidence>
<sequence>MSQVTDFDIGPLTWVKAEIDAALAKASDSLGEAQANPEQREPLRFAQSHVHQASGALSVVGLDGVSQFSEAIDKLLSSLAGAEDTPSGEALALARRSLAVLANYLSELLAGAAHKPLRLYPAYRELVAARGEEPPPASELFFPDLRARPSLPQGEQLDPQAAALELRLLRGRFEKGLLLWIRQPQSPSGAQEMLRAVQRIEQIQAQPSTRAFWWAAIAFFEGLAQQVIPVERATQRLCRRIDTQMRRLIEGSQVVADRLVRDVLYYVATANVATPHAQSVRSVYRLEAALPAPDQELSDTLRQPLVLKVRESLENTKDAWNRFCAGAAVALPLFQDHLAELVQRVAPMRVPQLDALLSGMTKVTEWLRADPLRQSDALSMELATGLLVIEQAAESPAYDQQLLRRQVELLNTIFEVRSKGGNPPEMDDALFGEASQRAQEKLLFNQLAREILTNLGQIEQTLDTFFRNPEQREPLAALTSPLKQIEGAFSMLGEMSAAALVRESAGQVAALAESADAPSQEACDDVAHKLSALGFYVEAIKTAPAKLEHFLNPESAFAPEEEQVAVSETVEAQLLRESRETRNLADALQESPQDSGLRDQLVHSLEAIREDAQLVADSALEKQTKDVIASLKAGEDVSSEQIQEALSNVAPAAAPQPSEEAARLMQASSEEVDAELLEIFLEEAHEVLGTLREHREIAAREPHNQDALTTLRRAFHTLKGSSRMVGLIDFSDAAKYIEATMNRWLQLEKDANAELISLIDNATNLFSAWVEQLQSGGGLWRDAAALTQQAQSILASLDASPEDLAAGGLSLVPAEPRPPISEEAVAEDPATASEGIDLDLNFDDLDPEPALEPIAEQPNTSAANAQGPGTPIDLTLDDQDLAELDLPTSTGTHQYETSLEETRMDMPMLGSLGVDEILLPDLDTPDDATQTSLGDEPLAELDLASTLMEGDLERFSSGETELSELDLTATLIEGLSPSDGEALLDRNFTDLTSTDLDLNLGEHPEAEFDLVATALGTDFSEPFITGDLQAAPQPEVAVDMLEPEEVFGESALAVPQDEPVIPTAAEEVEEVPAIAEPAPLPSPVNNEHLVEVAIEDDEGDIDLPVINLAALSSSEPAPGDMAPRVAALLGSEHASIAEPQYEETAAELADGNPLLDAEAAPGSTPDSEITVGNNVLSHGLYYLYLGESAQHLATLRGDQHLIDSNPLHVPSMEAVRAAHTLAGISGTARFESVHSLAKALEHAQNRLRESQIPPDPAQAALFDATLNRLEAMQTEIVRQQMPLPSPELSEQLNNLRPLLPSTPAEEPEPVEEIAPVLVEESFAPPPAAQHDELDLSGIHDELDEQLLPIFFEEADELMAEIGSTVRQMRSEPESPEPRNALARLMHTLKGSARMAGAMRVGQYVHVLEGRLEETGNQGPSPAFVDELENGFDQVGNLLEALRNPAPVVVPTPAEDDDYAAQETAQDSYVAPVAQQSAQTLDDAAPVSRFSAPADSPLIPAVLRQTAVTEEPEAAQSARALVRVRADMVDRFVNEAGEISIARTRVEGEMRTVRRSLLDLTENVIRLRNQLREVEIQAESQMQSRIAAAESQHDNFDPLEFDRFTRLQELTRMMAESVGDVTTVQQNLLRNLDGADAALHAQGRLSRDLQQALMGVRMVPFNEVSDRLYRVVRQTAKELGKRANLDIQGGAIEIDRGVLDKMIAPLEHLLRNAIAHGIEMPDERAAAGKPEIGQILLRLNQHSNEIALEMTDDGKGLNYERIAARGRKVGLIGEHEEVSEVRLTQLIFEPGFSTAETVSGIAGRGVGMDVVKNEAMAVGGRIDVSSTPGQGARFLIHLPLTLAVTQALLVRAGTRTYAIPSNMVEQAIEVKEGQLEEIRARGYAEWKDQQYPLRYLPRLLGDNETQPIQQRFHWILLLRAGNASVGLYIDALRGNQEIIVKNAGPQFVRLQGYSGATVLPDGEVSLILNPVVMAGRQATVVDDLAPTELVDTSIAADYVPTVMVVDDSLTVRKITTRLLEREGYKAVTAKDGVDALEQLTELIPDVMLLDIEMPRMDGFDLARNIRGDARLRDIPIIMITSRMADKHRNYAAEIGVNHYLGKPYQEDQLLELISAFVFAQRNKA</sequence>
<feature type="domain" description="CheW-like" evidence="13">
    <location>
        <begin position="1843"/>
        <end position="1978"/>
    </location>
</feature>
<accession>A0ABU6JXE5</accession>
<evidence type="ECO:0000256" key="2">
    <source>
        <dbReference type="ARBA" id="ARBA00012438"/>
    </source>
</evidence>
<dbReference type="SMART" id="SM00260">
    <property type="entry name" value="CheW"/>
    <property type="match status" value="1"/>
</dbReference>
<comment type="catalytic activity">
    <reaction evidence="1">
        <text>ATP + protein L-histidine = ADP + protein N-phospho-L-histidine.</text>
        <dbReference type="EC" id="2.7.13.3"/>
    </reaction>
</comment>
<dbReference type="InterPro" id="IPR001789">
    <property type="entry name" value="Sig_transdc_resp-reg_receiver"/>
</dbReference>
<evidence type="ECO:0000256" key="6">
    <source>
        <dbReference type="ARBA" id="ARBA00023012"/>
    </source>
</evidence>
<dbReference type="InterPro" id="IPR036890">
    <property type="entry name" value="HATPase_C_sf"/>
</dbReference>
<evidence type="ECO:0000259" key="13">
    <source>
        <dbReference type="PROSITE" id="PS50851"/>
    </source>
</evidence>
<dbReference type="CDD" id="cd17546">
    <property type="entry name" value="REC_hyHK_CKI1_RcsC-like"/>
    <property type="match status" value="1"/>
</dbReference>
<evidence type="ECO:0000259" key="12">
    <source>
        <dbReference type="PROSITE" id="PS50110"/>
    </source>
</evidence>
<feature type="domain" description="HPt" evidence="14">
    <location>
        <begin position="1173"/>
        <end position="1279"/>
    </location>
</feature>
<dbReference type="InterPro" id="IPR004358">
    <property type="entry name" value="Sig_transdc_His_kin-like_C"/>
</dbReference>
<dbReference type="Gene3D" id="3.30.565.10">
    <property type="entry name" value="Histidine kinase-like ATPase, C-terminal domain"/>
    <property type="match status" value="1"/>
</dbReference>
<reference evidence="15 16" key="1">
    <citation type="submission" date="2024-01" db="EMBL/GenBank/DDBJ databases">
        <title>Uliginosibacterium soil sp. nov.</title>
        <authorList>
            <person name="Lv Y."/>
        </authorList>
    </citation>
    <scope>NUCLEOTIDE SEQUENCE [LARGE SCALE GENOMIC DNA]</scope>
    <source>
        <strain evidence="15 16">H3</strain>
    </source>
</reference>
<feature type="coiled-coil region" evidence="9">
    <location>
        <begin position="1556"/>
        <end position="1583"/>
    </location>
</feature>
<feature type="modified residue" description="Phosphohistidine" evidence="7">
    <location>
        <position position="1219"/>
    </location>
</feature>
<proteinExistence type="predicted"/>
<feature type="domain" description="Histidine kinase" evidence="11">
    <location>
        <begin position="1589"/>
        <end position="1841"/>
    </location>
</feature>
<feature type="modified residue" description="Phosphohistidine" evidence="7">
    <location>
        <position position="1386"/>
    </location>
</feature>
<dbReference type="SUPFAM" id="SSF50341">
    <property type="entry name" value="CheW-like"/>
    <property type="match status" value="1"/>
</dbReference>
<dbReference type="SMART" id="SM01231">
    <property type="entry name" value="H-kinase_dim"/>
    <property type="match status" value="1"/>
</dbReference>
<dbReference type="InterPro" id="IPR058661">
    <property type="entry name" value="FimL_2nd"/>
</dbReference>
<keyword evidence="3 8" id="KW-0597">Phosphoprotein</keyword>
<dbReference type="SMART" id="SM00387">
    <property type="entry name" value="HATPase_c"/>
    <property type="match status" value="1"/>
</dbReference>
<dbReference type="PROSITE" id="PS50851">
    <property type="entry name" value="CHEW"/>
    <property type="match status" value="1"/>
</dbReference>
<evidence type="ECO:0000256" key="4">
    <source>
        <dbReference type="ARBA" id="ARBA00022679"/>
    </source>
</evidence>
<feature type="modified residue" description="Phosphohistidine" evidence="7">
    <location>
        <position position="716"/>
    </location>
</feature>
<keyword evidence="4" id="KW-0808">Transferase</keyword>
<dbReference type="Gene3D" id="3.40.50.2300">
    <property type="match status" value="1"/>
</dbReference>
<evidence type="ECO:0000256" key="8">
    <source>
        <dbReference type="PROSITE-ProRule" id="PRU00169"/>
    </source>
</evidence>
<dbReference type="Pfam" id="PF01584">
    <property type="entry name" value="CheW"/>
    <property type="match status" value="1"/>
</dbReference>
<evidence type="ECO:0000256" key="7">
    <source>
        <dbReference type="PROSITE-ProRule" id="PRU00110"/>
    </source>
</evidence>
<feature type="domain" description="HPt" evidence="14">
    <location>
        <begin position="1339"/>
        <end position="1441"/>
    </location>
</feature>
<gene>
    <name evidence="15" type="ORF">VVD49_00945</name>
</gene>
<evidence type="ECO:0000256" key="5">
    <source>
        <dbReference type="ARBA" id="ARBA00022777"/>
    </source>
</evidence>
<evidence type="ECO:0000256" key="1">
    <source>
        <dbReference type="ARBA" id="ARBA00000085"/>
    </source>
</evidence>
<comment type="caution">
    <text evidence="15">The sequence shown here is derived from an EMBL/GenBank/DDBJ whole genome shotgun (WGS) entry which is preliminary data.</text>
</comment>
<dbReference type="Pfam" id="PF26379">
    <property type="entry name" value="FimL_2nd"/>
    <property type="match status" value="1"/>
</dbReference>
<dbReference type="Gene3D" id="1.20.120.160">
    <property type="entry name" value="HPT domain"/>
    <property type="match status" value="4"/>
</dbReference>
<dbReference type="PROSITE" id="PS50109">
    <property type="entry name" value="HIS_KIN"/>
    <property type="match status" value="1"/>
</dbReference>
<dbReference type="InterPro" id="IPR011006">
    <property type="entry name" value="CheY-like_superfamily"/>
</dbReference>
<evidence type="ECO:0000256" key="10">
    <source>
        <dbReference type="SAM" id="MobiDB-lite"/>
    </source>
</evidence>
<dbReference type="SMART" id="SM00073">
    <property type="entry name" value="HPT"/>
    <property type="match status" value="3"/>
</dbReference>
<feature type="region of interest" description="Disordered" evidence="10">
    <location>
        <begin position="842"/>
        <end position="868"/>
    </location>
</feature>
<dbReference type="InterPro" id="IPR002545">
    <property type="entry name" value="CheW-lke_dom"/>
</dbReference>
<dbReference type="Pfam" id="PF00072">
    <property type="entry name" value="Response_reg"/>
    <property type="match status" value="1"/>
</dbReference>
<dbReference type="EMBL" id="JAYXHS010000001">
    <property type="protein sequence ID" value="MEC5384264.1"/>
    <property type="molecule type" value="Genomic_DNA"/>
</dbReference>
<dbReference type="SUPFAM" id="SSF52172">
    <property type="entry name" value="CheY-like"/>
    <property type="match status" value="1"/>
</dbReference>
<dbReference type="InterPro" id="IPR051315">
    <property type="entry name" value="Bact_Chemotaxis_CheA"/>
</dbReference>
<dbReference type="InterPro" id="IPR004105">
    <property type="entry name" value="CheA-like_dim"/>
</dbReference>
<dbReference type="SUPFAM" id="SSF55874">
    <property type="entry name" value="ATPase domain of HSP90 chaperone/DNA topoisomerase II/histidine kinase"/>
    <property type="match status" value="1"/>
</dbReference>
<feature type="domain" description="Response regulatory" evidence="12">
    <location>
        <begin position="2000"/>
        <end position="2116"/>
    </location>
</feature>
<dbReference type="SMART" id="SM00448">
    <property type="entry name" value="REC"/>
    <property type="match status" value="1"/>
</dbReference>
<dbReference type="InterPro" id="IPR005467">
    <property type="entry name" value="His_kinase_dom"/>
</dbReference>
<evidence type="ECO:0000313" key="16">
    <source>
        <dbReference type="Proteomes" id="UP001331561"/>
    </source>
</evidence>
<dbReference type="PRINTS" id="PR00344">
    <property type="entry name" value="BCTRLSENSOR"/>
</dbReference>
<evidence type="ECO:0000313" key="15">
    <source>
        <dbReference type="EMBL" id="MEC5384264.1"/>
    </source>
</evidence>
<keyword evidence="6" id="KW-0902">Two-component regulatory system</keyword>
<dbReference type="InterPro" id="IPR003594">
    <property type="entry name" value="HATPase_dom"/>
</dbReference>
<dbReference type="PROSITE" id="PS50110">
    <property type="entry name" value="RESPONSE_REGULATORY"/>
    <property type="match status" value="1"/>
</dbReference>
<dbReference type="Pfam" id="PF02518">
    <property type="entry name" value="HATPase_c"/>
    <property type="match status" value="1"/>
</dbReference>
<keyword evidence="16" id="KW-1185">Reference proteome</keyword>
<dbReference type="InterPro" id="IPR008207">
    <property type="entry name" value="Sig_transdc_His_kin_Hpt_dom"/>
</dbReference>
<dbReference type="InterPro" id="IPR036061">
    <property type="entry name" value="CheW-like_dom_sf"/>
</dbReference>
<name>A0ABU6JXE5_9RHOO</name>
<dbReference type="PANTHER" id="PTHR43395:SF8">
    <property type="entry name" value="HISTIDINE KINASE"/>
    <property type="match status" value="1"/>
</dbReference>
<keyword evidence="5" id="KW-0418">Kinase</keyword>
<dbReference type="CDD" id="cd00088">
    <property type="entry name" value="HPT"/>
    <property type="match status" value="2"/>
</dbReference>
<dbReference type="Pfam" id="PF01627">
    <property type="entry name" value="Hpt"/>
    <property type="match status" value="3"/>
</dbReference>
<protein>
    <recommendedName>
        <fullName evidence="2">histidine kinase</fullName>
        <ecNumber evidence="2">2.7.13.3</ecNumber>
    </recommendedName>
</protein>
<dbReference type="InterPro" id="IPR036641">
    <property type="entry name" value="HPT_dom_sf"/>
</dbReference>
<evidence type="ECO:0000256" key="9">
    <source>
        <dbReference type="SAM" id="Coils"/>
    </source>
</evidence>
<evidence type="ECO:0000259" key="11">
    <source>
        <dbReference type="PROSITE" id="PS50109"/>
    </source>
</evidence>
<keyword evidence="9" id="KW-0175">Coiled coil</keyword>
<dbReference type="EC" id="2.7.13.3" evidence="2"/>
<dbReference type="PANTHER" id="PTHR43395">
    <property type="entry name" value="SENSOR HISTIDINE KINASE CHEA"/>
    <property type="match status" value="1"/>
</dbReference>
<organism evidence="15 16">
    <name type="scientific">Uliginosibacterium silvisoli</name>
    <dbReference type="NCBI Taxonomy" id="3114758"/>
    <lineage>
        <taxon>Bacteria</taxon>
        <taxon>Pseudomonadati</taxon>
        <taxon>Pseudomonadota</taxon>
        <taxon>Betaproteobacteria</taxon>
        <taxon>Rhodocyclales</taxon>
        <taxon>Zoogloeaceae</taxon>
        <taxon>Uliginosibacterium</taxon>
    </lineage>
</organism>
<feature type="domain" description="HPt" evidence="14">
    <location>
        <begin position="669"/>
        <end position="773"/>
    </location>
</feature>
<evidence type="ECO:0000256" key="3">
    <source>
        <dbReference type="ARBA" id="ARBA00022553"/>
    </source>
</evidence>
<dbReference type="Gene3D" id="2.30.30.40">
    <property type="entry name" value="SH3 Domains"/>
    <property type="match status" value="1"/>
</dbReference>
<dbReference type="SUPFAM" id="SSF47226">
    <property type="entry name" value="Histidine-containing phosphotransfer domain, HPT domain"/>
    <property type="match status" value="5"/>
</dbReference>
<dbReference type="Proteomes" id="UP001331561">
    <property type="component" value="Unassembled WGS sequence"/>
</dbReference>
<dbReference type="PROSITE" id="PS50894">
    <property type="entry name" value="HPT"/>
    <property type="match status" value="3"/>
</dbReference>
<dbReference type="RefSeq" id="WP_327597244.1">
    <property type="nucleotide sequence ID" value="NZ_JAYXHS010000001.1"/>
</dbReference>